<dbReference type="SFLD" id="SFLDS00005">
    <property type="entry name" value="Isoprenoid_Synthase_Type_I"/>
    <property type="match status" value="1"/>
</dbReference>
<dbReference type="PROSITE" id="PS00444">
    <property type="entry name" value="POLYPRENYL_SYNTHASE_2"/>
    <property type="match status" value="1"/>
</dbReference>
<dbReference type="SUPFAM" id="SSF48576">
    <property type="entry name" value="Terpenoid synthases"/>
    <property type="match status" value="1"/>
</dbReference>
<keyword evidence="9" id="KW-1185">Reference proteome</keyword>
<gene>
    <name evidence="8" type="ORF">BAU07_08910</name>
</gene>
<dbReference type="STRING" id="463014.BAU07_08910"/>
<reference evidence="8 9" key="1">
    <citation type="submission" date="2016-06" db="EMBL/GenBank/DDBJ databases">
        <title>Complete genome sequences of Bordetella bronchialis and Bordetella flabilis.</title>
        <authorList>
            <person name="LiPuma J.J."/>
            <person name="Spilker T."/>
        </authorList>
    </citation>
    <scope>NUCLEOTIDE SEQUENCE [LARGE SCALE GENOMIC DNA]</scope>
    <source>
        <strain evidence="8 9">AU10664</strain>
    </source>
</reference>
<comment type="cofactor">
    <cofactor evidence="1">
        <name>Mg(2+)</name>
        <dbReference type="ChEBI" id="CHEBI:18420"/>
    </cofactor>
</comment>
<dbReference type="InterPro" id="IPR000092">
    <property type="entry name" value="Polyprenyl_synt"/>
</dbReference>
<dbReference type="GO" id="GO:0004659">
    <property type="term" value="F:prenyltransferase activity"/>
    <property type="evidence" value="ECO:0007669"/>
    <property type="project" value="InterPro"/>
</dbReference>
<comment type="similarity">
    <text evidence="2 7">Belongs to the FPP/GGPP synthase family.</text>
</comment>
<dbReference type="PANTHER" id="PTHR43281">
    <property type="entry name" value="FARNESYL DIPHOSPHATE SYNTHASE"/>
    <property type="match status" value="1"/>
</dbReference>
<dbReference type="GO" id="GO:0016114">
    <property type="term" value="P:terpenoid biosynthetic process"/>
    <property type="evidence" value="ECO:0007669"/>
    <property type="project" value="UniProtKB-ARBA"/>
</dbReference>
<keyword evidence="4" id="KW-0479">Metal-binding</keyword>
<evidence type="ECO:0000313" key="8">
    <source>
        <dbReference type="EMBL" id="ANN77210.1"/>
    </source>
</evidence>
<keyword evidence="5" id="KW-0460">Magnesium</keyword>
<dbReference type="InterPro" id="IPR033749">
    <property type="entry name" value="Polyprenyl_synt_CS"/>
</dbReference>
<evidence type="ECO:0000256" key="3">
    <source>
        <dbReference type="ARBA" id="ARBA00022679"/>
    </source>
</evidence>
<dbReference type="NCBIfam" id="NF045485">
    <property type="entry name" value="FPPsyn"/>
    <property type="match status" value="1"/>
</dbReference>
<dbReference type="Pfam" id="PF00348">
    <property type="entry name" value="polyprenyl_synt"/>
    <property type="match status" value="1"/>
</dbReference>
<evidence type="ECO:0000256" key="2">
    <source>
        <dbReference type="ARBA" id="ARBA00006706"/>
    </source>
</evidence>
<protein>
    <submittedName>
        <fullName evidence="8">Geranyl transferase</fullName>
    </submittedName>
</protein>
<proteinExistence type="inferred from homology"/>
<dbReference type="CDD" id="cd00685">
    <property type="entry name" value="Trans_IPPS_HT"/>
    <property type="match status" value="1"/>
</dbReference>
<evidence type="ECO:0000256" key="5">
    <source>
        <dbReference type="ARBA" id="ARBA00022842"/>
    </source>
</evidence>
<organism evidence="8 9">
    <name type="scientific">Bordetella flabilis</name>
    <dbReference type="NCBI Taxonomy" id="463014"/>
    <lineage>
        <taxon>Bacteria</taxon>
        <taxon>Pseudomonadati</taxon>
        <taxon>Pseudomonadota</taxon>
        <taxon>Betaproteobacteria</taxon>
        <taxon>Burkholderiales</taxon>
        <taxon>Alcaligenaceae</taxon>
        <taxon>Bordetella</taxon>
    </lineage>
</organism>
<dbReference type="KEGG" id="bfz:BAU07_08910"/>
<dbReference type="FunFam" id="1.10.600.10:FF:000001">
    <property type="entry name" value="Geranylgeranyl diphosphate synthase"/>
    <property type="match status" value="1"/>
</dbReference>
<dbReference type="SFLD" id="SFLDG01017">
    <property type="entry name" value="Polyprenyl_Transferase_Like"/>
    <property type="match status" value="1"/>
</dbReference>
<sequence>MKHSHLAFPEWLAGRAEHVERTLDELLPAADVVPARLHEAMRYAVLGGGKRVRAALVYAAGQACVAGGHPIAIEASLDRAAAAVELIHAYSLVHDDLPCMDDDTLRRGRPTVHVQYDEATAMLVGDALQPLAFELLADMPIAPALVVQATQALARASGSLGMAGGQAIDLESVGRSLNREELQSMHGMKTGAMLAVSVALGGIVSGASSSARQALDDYAQAMGLAFQVVDDILDVTADTRSLGKTAGKDAADNKPTYVSLLGLEQARSFAQALREAALQALAPLGEGRTRLAELADFIVLRDR</sequence>
<dbReference type="RefSeq" id="WP_066656272.1">
    <property type="nucleotide sequence ID" value="NZ_CBCSCL010000014.1"/>
</dbReference>
<evidence type="ECO:0000256" key="4">
    <source>
        <dbReference type="ARBA" id="ARBA00022723"/>
    </source>
</evidence>
<name>A0A193GBK7_9BORD</name>
<accession>A0A193GBK7</accession>
<dbReference type="Gene3D" id="1.10.600.10">
    <property type="entry name" value="Farnesyl Diphosphate Synthase"/>
    <property type="match status" value="1"/>
</dbReference>
<dbReference type="Proteomes" id="UP000091926">
    <property type="component" value="Chromosome"/>
</dbReference>
<dbReference type="PANTHER" id="PTHR43281:SF1">
    <property type="entry name" value="FARNESYL DIPHOSPHATE SYNTHASE"/>
    <property type="match status" value="1"/>
</dbReference>
<dbReference type="GO" id="GO:0005737">
    <property type="term" value="C:cytoplasm"/>
    <property type="evidence" value="ECO:0007669"/>
    <property type="project" value="UniProtKB-ARBA"/>
</dbReference>
<dbReference type="GO" id="GO:0046872">
    <property type="term" value="F:metal ion binding"/>
    <property type="evidence" value="ECO:0007669"/>
    <property type="project" value="UniProtKB-KW"/>
</dbReference>
<dbReference type="PROSITE" id="PS00723">
    <property type="entry name" value="POLYPRENYL_SYNTHASE_1"/>
    <property type="match status" value="1"/>
</dbReference>
<evidence type="ECO:0000313" key="9">
    <source>
        <dbReference type="Proteomes" id="UP000091926"/>
    </source>
</evidence>
<dbReference type="OrthoDB" id="9805316at2"/>
<dbReference type="InterPro" id="IPR053378">
    <property type="entry name" value="Prenyl_diphosphate_synthase"/>
</dbReference>
<evidence type="ECO:0000256" key="6">
    <source>
        <dbReference type="ARBA" id="ARBA00023229"/>
    </source>
</evidence>
<evidence type="ECO:0000256" key="7">
    <source>
        <dbReference type="RuleBase" id="RU004466"/>
    </source>
</evidence>
<keyword evidence="3 7" id="KW-0808">Transferase</keyword>
<dbReference type="InterPro" id="IPR008949">
    <property type="entry name" value="Isoprenoid_synthase_dom_sf"/>
</dbReference>
<keyword evidence="6" id="KW-0414">Isoprene biosynthesis</keyword>
<evidence type="ECO:0000256" key="1">
    <source>
        <dbReference type="ARBA" id="ARBA00001946"/>
    </source>
</evidence>
<dbReference type="AlphaFoldDB" id="A0A193GBK7"/>
<dbReference type="EMBL" id="CP016172">
    <property type="protein sequence ID" value="ANN77210.1"/>
    <property type="molecule type" value="Genomic_DNA"/>
</dbReference>